<reference evidence="14" key="1">
    <citation type="submission" date="2022-08" db="EMBL/GenBank/DDBJ databases">
        <authorList>
            <consortium name="DOE Joint Genome Institute"/>
            <person name="Min B."/>
            <person name="Riley R."/>
            <person name="Sierra-Patev S."/>
            <person name="Naranjo-Ortiz M."/>
            <person name="Looney B."/>
            <person name="Konkel Z."/>
            <person name="Slot J.C."/>
            <person name="Sakamoto Y."/>
            <person name="Steenwyk J.L."/>
            <person name="Rokas A."/>
            <person name="Carro J."/>
            <person name="Camarero S."/>
            <person name="Ferreira P."/>
            <person name="Molpeceres G."/>
            <person name="Ruiz-Duenas F.J."/>
            <person name="Serrano A."/>
            <person name="Henrissat B."/>
            <person name="Drula E."/>
            <person name="Hughes K.W."/>
            <person name="Mata J.L."/>
            <person name="Ishikawa N.K."/>
            <person name="Vargas-Isla R."/>
            <person name="Ushijima S."/>
            <person name="Smith C.A."/>
            <person name="Ahrendt S."/>
            <person name="Andreopoulos W."/>
            <person name="He G."/>
            <person name="Labutti K."/>
            <person name="Lipzen A."/>
            <person name="Ng V."/>
            <person name="Sandor L."/>
            <person name="Barry K."/>
            <person name="Martinez A.T."/>
            <person name="Xiao Y."/>
            <person name="Gibbons J.G."/>
            <person name="Terashima K."/>
            <person name="Hibbett D.S."/>
            <person name="Grigoriev I.V."/>
        </authorList>
    </citation>
    <scope>NUCLEOTIDE SEQUENCE</scope>
    <source>
        <strain evidence="14">TFB9207</strain>
    </source>
</reference>
<comment type="cofactor">
    <cofactor evidence="1 9">
        <name>FAD</name>
        <dbReference type="ChEBI" id="CHEBI:57692"/>
    </cofactor>
</comment>
<name>A0AA38UMQ4_9AGAR</name>
<keyword evidence="5 9" id="KW-0274">FAD</keyword>
<evidence type="ECO:0000256" key="1">
    <source>
        <dbReference type="ARBA" id="ARBA00001974"/>
    </source>
</evidence>
<proteinExistence type="inferred from homology"/>
<dbReference type="PANTHER" id="PTHR11552:SF201">
    <property type="entry name" value="GLUCOSE-METHANOL-CHOLINE OXIDOREDUCTASE N-TERMINAL DOMAIN-CONTAINING PROTEIN"/>
    <property type="match status" value="1"/>
</dbReference>
<feature type="compositionally biased region" description="Polar residues" evidence="11">
    <location>
        <begin position="226"/>
        <end position="244"/>
    </location>
</feature>
<evidence type="ECO:0000256" key="9">
    <source>
        <dbReference type="PIRSR" id="PIRSR000137-2"/>
    </source>
</evidence>
<comment type="similarity">
    <text evidence="2 10">Belongs to the GMC oxidoreductase family.</text>
</comment>
<organism evidence="14 15">
    <name type="scientific">Lentinula raphanica</name>
    <dbReference type="NCBI Taxonomy" id="153919"/>
    <lineage>
        <taxon>Eukaryota</taxon>
        <taxon>Fungi</taxon>
        <taxon>Dikarya</taxon>
        <taxon>Basidiomycota</taxon>
        <taxon>Agaricomycotina</taxon>
        <taxon>Agaricomycetes</taxon>
        <taxon>Agaricomycetidae</taxon>
        <taxon>Agaricales</taxon>
        <taxon>Marasmiineae</taxon>
        <taxon>Omphalotaceae</taxon>
        <taxon>Lentinula</taxon>
    </lineage>
</organism>
<evidence type="ECO:0000256" key="8">
    <source>
        <dbReference type="PIRSR" id="PIRSR000137-1"/>
    </source>
</evidence>
<dbReference type="Gene3D" id="3.30.560.10">
    <property type="entry name" value="Glucose Oxidase, domain 3"/>
    <property type="match status" value="1"/>
</dbReference>
<evidence type="ECO:0000256" key="6">
    <source>
        <dbReference type="ARBA" id="ARBA00023002"/>
    </source>
</evidence>
<feature type="binding site" evidence="9">
    <location>
        <begin position="127"/>
        <end position="130"/>
    </location>
    <ligand>
        <name>FAD</name>
        <dbReference type="ChEBI" id="CHEBI:57692"/>
    </ligand>
</feature>
<dbReference type="Proteomes" id="UP001163846">
    <property type="component" value="Unassembled WGS sequence"/>
</dbReference>
<evidence type="ECO:0000256" key="3">
    <source>
        <dbReference type="ARBA" id="ARBA00022630"/>
    </source>
</evidence>
<dbReference type="PANTHER" id="PTHR11552">
    <property type="entry name" value="GLUCOSE-METHANOL-CHOLINE GMC OXIDOREDUCTASE"/>
    <property type="match status" value="1"/>
</dbReference>
<dbReference type="GO" id="GO:0016614">
    <property type="term" value="F:oxidoreductase activity, acting on CH-OH group of donors"/>
    <property type="evidence" value="ECO:0007669"/>
    <property type="project" value="InterPro"/>
</dbReference>
<accession>A0AA38UMQ4</accession>
<feature type="region of interest" description="Disordered" evidence="11">
    <location>
        <begin position="224"/>
        <end position="244"/>
    </location>
</feature>
<dbReference type="EMBL" id="MU805953">
    <property type="protein sequence ID" value="KAJ3844442.1"/>
    <property type="molecule type" value="Genomic_DNA"/>
</dbReference>
<feature type="active site" description="Proton acceptor" evidence="8">
    <location>
        <position position="602"/>
    </location>
</feature>
<evidence type="ECO:0000256" key="11">
    <source>
        <dbReference type="SAM" id="MobiDB-lite"/>
    </source>
</evidence>
<keyword evidence="4" id="KW-0732">Signal</keyword>
<dbReference type="InterPro" id="IPR007867">
    <property type="entry name" value="GMC_OxRtase_C"/>
</dbReference>
<dbReference type="GO" id="GO:0050660">
    <property type="term" value="F:flavin adenine dinucleotide binding"/>
    <property type="evidence" value="ECO:0007669"/>
    <property type="project" value="InterPro"/>
</dbReference>
<dbReference type="PIRSF" id="PIRSF000137">
    <property type="entry name" value="Alcohol_oxidase"/>
    <property type="match status" value="1"/>
</dbReference>
<evidence type="ECO:0000313" key="15">
    <source>
        <dbReference type="Proteomes" id="UP001163846"/>
    </source>
</evidence>
<gene>
    <name evidence="14" type="ORF">F5878DRAFT_601970</name>
</gene>
<feature type="binding site" evidence="9">
    <location>
        <position position="270"/>
    </location>
    <ligand>
        <name>FAD</name>
        <dbReference type="ChEBI" id="CHEBI:57692"/>
    </ligand>
</feature>
<evidence type="ECO:0000256" key="2">
    <source>
        <dbReference type="ARBA" id="ARBA00010790"/>
    </source>
</evidence>
<dbReference type="AlphaFoldDB" id="A0AA38UMQ4"/>
<feature type="domain" description="Glucose-methanol-choline oxidoreductase N-terminal" evidence="13">
    <location>
        <begin position="309"/>
        <end position="323"/>
    </location>
</feature>
<sequence length="622" mass="65982">MGSCTGRQYKCGSLSRPLKRTQLVTGITTDAAAFAQSSFDYVIVGGGTAGLVLAARLSEDSAVNVGVLETGEPRFDDANVDTPAYFGQALSNPSYDWAYQSVPQAALNGRSIELNHGKMVGGSSALNLMVWQRGSQGDYDNWAQLGIDGGWDWTGLLPYFEKTESVTAGPAETPYDFAAEAGSGSGEGQSGLLPIGYNNYYSVVEGPYAQTLLSLGVPQNDDPDSGNATGFFNSAASVDPQTGNRSYSGRDYLQPNTGRSNLAVLVGAQVTKIELVQNGGNYTASGVQYIANGIDYTVSAGSEVILSAGALHTPQLLELSGIGDEARLSDLGIPVLVANSDVGENLQDHLTLISSFVLADSDIPTLNALFSDASLAATQEELYLTNHTGFFTYTPSAVSFHPLQQFWTDDELNTALSQLQTEIDQANVSTFINKQYQLQIDSIKQGQLAQMELFFLAGALGESSIHAVDISNFASRPFGRGSVHINSTDPLSAPQIDTAYLQYSFDKEVLVKGAQLARNLSQTAPLSSYISGPLDPSSDFATDEEFGNYIIENVSTEWHQVGTASLGSFGEGGVVASDLIVYGTTNLRVVDASIIPMQIGSHIQATVYAIAEKAADIIKAAQ</sequence>
<dbReference type="InterPro" id="IPR036188">
    <property type="entry name" value="FAD/NAD-bd_sf"/>
</dbReference>
<keyword evidence="15" id="KW-1185">Reference proteome</keyword>
<evidence type="ECO:0000259" key="12">
    <source>
        <dbReference type="PROSITE" id="PS00623"/>
    </source>
</evidence>
<dbReference type="InterPro" id="IPR012132">
    <property type="entry name" value="GMC_OxRdtase"/>
</dbReference>
<keyword evidence="7" id="KW-0325">Glycoprotein</keyword>
<dbReference type="SUPFAM" id="SSF51905">
    <property type="entry name" value="FAD/NAD(P)-binding domain"/>
    <property type="match status" value="1"/>
</dbReference>
<feature type="active site" description="Proton donor" evidence="8">
    <location>
        <position position="559"/>
    </location>
</feature>
<evidence type="ECO:0000256" key="7">
    <source>
        <dbReference type="ARBA" id="ARBA00023180"/>
    </source>
</evidence>
<evidence type="ECO:0000259" key="13">
    <source>
        <dbReference type="PROSITE" id="PS00624"/>
    </source>
</evidence>
<feature type="domain" description="Glucose-methanol-choline oxidoreductase N-terminal" evidence="12">
    <location>
        <begin position="117"/>
        <end position="140"/>
    </location>
</feature>
<dbReference type="Gene3D" id="3.50.50.60">
    <property type="entry name" value="FAD/NAD(P)-binding domain"/>
    <property type="match status" value="1"/>
</dbReference>
<protein>
    <recommendedName>
        <fullName evidence="12 13">Glucose-methanol-choline oxidoreductase N-terminal domain-containing protein</fullName>
    </recommendedName>
</protein>
<dbReference type="SUPFAM" id="SSF54373">
    <property type="entry name" value="FAD-linked reductases, C-terminal domain"/>
    <property type="match status" value="1"/>
</dbReference>
<dbReference type="PROSITE" id="PS00623">
    <property type="entry name" value="GMC_OXRED_1"/>
    <property type="match status" value="1"/>
</dbReference>
<dbReference type="Pfam" id="PF05199">
    <property type="entry name" value="GMC_oxred_C"/>
    <property type="match status" value="1"/>
</dbReference>
<keyword evidence="6" id="KW-0560">Oxidoreductase</keyword>
<dbReference type="PROSITE" id="PS00624">
    <property type="entry name" value="GMC_OXRED_2"/>
    <property type="match status" value="1"/>
</dbReference>
<dbReference type="InterPro" id="IPR000172">
    <property type="entry name" value="GMC_OxRdtase_N"/>
</dbReference>
<evidence type="ECO:0000256" key="10">
    <source>
        <dbReference type="RuleBase" id="RU003968"/>
    </source>
</evidence>
<keyword evidence="3 10" id="KW-0285">Flavoprotein</keyword>
<comment type="caution">
    <text evidence="14">The sequence shown here is derived from an EMBL/GenBank/DDBJ whole genome shotgun (WGS) entry which is preliminary data.</text>
</comment>
<dbReference type="Pfam" id="PF00732">
    <property type="entry name" value="GMC_oxred_N"/>
    <property type="match status" value="1"/>
</dbReference>
<evidence type="ECO:0000256" key="5">
    <source>
        <dbReference type="ARBA" id="ARBA00022827"/>
    </source>
</evidence>
<feature type="binding site" evidence="9">
    <location>
        <begin position="558"/>
        <end position="559"/>
    </location>
    <ligand>
        <name>FAD</name>
        <dbReference type="ChEBI" id="CHEBI:57692"/>
    </ligand>
</feature>
<evidence type="ECO:0000313" key="14">
    <source>
        <dbReference type="EMBL" id="KAJ3844442.1"/>
    </source>
</evidence>
<evidence type="ECO:0000256" key="4">
    <source>
        <dbReference type="ARBA" id="ARBA00022729"/>
    </source>
</evidence>